<reference evidence="2 3" key="1">
    <citation type="submission" date="2018-06" db="EMBL/GenBank/DDBJ databases">
        <title>Comparative genomics reveals the genomic features of Rhizophagus irregularis, R. cerebriforme, R. diaphanum and Gigaspora rosea, and their symbiotic lifestyle signature.</title>
        <authorList>
            <person name="Morin E."/>
            <person name="San Clemente H."/>
            <person name="Chen E.C.H."/>
            <person name="De La Providencia I."/>
            <person name="Hainaut M."/>
            <person name="Kuo A."/>
            <person name="Kohler A."/>
            <person name="Murat C."/>
            <person name="Tang N."/>
            <person name="Roy S."/>
            <person name="Loubradou J."/>
            <person name="Henrissat B."/>
            <person name="Grigoriev I.V."/>
            <person name="Corradi N."/>
            <person name="Roux C."/>
            <person name="Martin F.M."/>
        </authorList>
    </citation>
    <scope>NUCLEOTIDE SEQUENCE [LARGE SCALE GENOMIC DNA]</scope>
    <source>
        <strain evidence="2 3">DAOM 227022</strain>
    </source>
</reference>
<comment type="caution">
    <text evidence="2">The sequence shown here is derived from an EMBL/GenBank/DDBJ whole genome shotgun (WGS) entry which is preliminary data.</text>
</comment>
<organism evidence="2 3">
    <name type="scientific">Glomus cerebriforme</name>
    <dbReference type="NCBI Taxonomy" id="658196"/>
    <lineage>
        <taxon>Eukaryota</taxon>
        <taxon>Fungi</taxon>
        <taxon>Fungi incertae sedis</taxon>
        <taxon>Mucoromycota</taxon>
        <taxon>Glomeromycotina</taxon>
        <taxon>Glomeromycetes</taxon>
        <taxon>Glomerales</taxon>
        <taxon>Glomeraceae</taxon>
        <taxon>Glomus</taxon>
    </lineage>
</organism>
<dbReference type="EMBL" id="QKYT01000043">
    <property type="protein sequence ID" value="RIA96557.1"/>
    <property type="molecule type" value="Genomic_DNA"/>
</dbReference>
<name>A0A397TJC8_9GLOM</name>
<dbReference type="AlphaFoldDB" id="A0A397TJC8"/>
<protein>
    <submittedName>
        <fullName evidence="2">Uncharacterized protein</fullName>
    </submittedName>
</protein>
<evidence type="ECO:0000313" key="3">
    <source>
        <dbReference type="Proteomes" id="UP000265703"/>
    </source>
</evidence>
<sequence length="144" mass="16851">MPLGTCLLNTERSWLNTERSWLNTERSWVSCNLRRGFKKRYEHQTVLGTCLVNMKRPWELVLENSSQKSDMPNKPVAKNKCQYIEVNADVEQEQKLIDNKLNTQKFHEEYDIAGPSSRMSQKPVFITSSDKNEEDKKKANKKKS</sequence>
<dbReference type="Proteomes" id="UP000265703">
    <property type="component" value="Unassembled WGS sequence"/>
</dbReference>
<feature type="region of interest" description="Disordered" evidence="1">
    <location>
        <begin position="108"/>
        <end position="144"/>
    </location>
</feature>
<proteinExistence type="predicted"/>
<evidence type="ECO:0000256" key="1">
    <source>
        <dbReference type="SAM" id="MobiDB-lite"/>
    </source>
</evidence>
<keyword evidence="3" id="KW-1185">Reference proteome</keyword>
<evidence type="ECO:0000313" key="2">
    <source>
        <dbReference type="EMBL" id="RIA96557.1"/>
    </source>
</evidence>
<accession>A0A397TJC8</accession>
<gene>
    <name evidence="2" type="ORF">C1645_815238</name>
</gene>